<dbReference type="InterPro" id="IPR013196">
    <property type="entry name" value="HTH_11"/>
</dbReference>
<organism evidence="3 4">
    <name type="scientific">Stenotrophomonas chelatiphaga</name>
    <dbReference type="NCBI Taxonomy" id="517011"/>
    <lineage>
        <taxon>Bacteria</taxon>
        <taxon>Pseudomonadati</taxon>
        <taxon>Pseudomonadota</taxon>
        <taxon>Gammaproteobacteria</taxon>
        <taxon>Lysobacterales</taxon>
        <taxon>Lysobacteraceae</taxon>
        <taxon>Stenotrophomonas</taxon>
    </lineage>
</organism>
<dbReference type="InterPro" id="IPR036390">
    <property type="entry name" value="WH_DNA-bd_sf"/>
</dbReference>
<dbReference type="RefSeq" id="WP_057509079.1">
    <property type="nucleotide sequence ID" value="NZ_LDJK01000062.1"/>
</dbReference>
<sequence>MSRSLRLNRLLQLLRRHRRPVRGQLLADTLGISLRTLYRDIATLQQQGADLRGEAGIGYLLQPADTLPPLTLPPAEIDALVLGLRWVASRADPGLAEAARDALARIGHALPTERRQQLQTSGLRVGPARPMEAVVATSLQVVREAIGSQQRVDIGYRDLAGCLSQRTVWPFALAYFDEVPMLAAWCELRGGFRHFRLDRIESAQAQDSRYPTPRSALLTRWQREQGITPDWLDRC</sequence>
<dbReference type="EMBL" id="LDJK01000062">
    <property type="protein sequence ID" value="KRG72870.1"/>
    <property type="molecule type" value="Genomic_DNA"/>
</dbReference>
<dbReference type="InterPro" id="IPR036388">
    <property type="entry name" value="WH-like_DNA-bd_sf"/>
</dbReference>
<dbReference type="PATRIC" id="fig|517011.3.peg.2588"/>
<gene>
    <name evidence="3" type="ORF">ABB28_13340</name>
</gene>
<dbReference type="InterPro" id="IPR051534">
    <property type="entry name" value="CBASS_pafABC_assoc_protein"/>
</dbReference>
<proteinExistence type="predicted"/>
<dbReference type="GO" id="GO:0003677">
    <property type="term" value="F:DNA binding"/>
    <property type="evidence" value="ECO:0007669"/>
    <property type="project" value="UniProtKB-KW"/>
</dbReference>
<dbReference type="Proteomes" id="UP000051386">
    <property type="component" value="Unassembled WGS sequence"/>
</dbReference>
<keyword evidence="4" id="KW-1185">Reference proteome</keyword>
<dbReference type="AlphaFoldDB" id="A0A0R0CUG8"/>
<dbReference type="PROSITE" id="PS52050">
    <property type="entry name" value="WYL"/>
    <property type="match status" value="1"/>
</dbReference>
<feature type="domain" description="WYL" evidence="2">
    <location>
        <begin position="139"/>
        <end position="204"/>
    </location>
</feature>
<dbReference type="SUPFAM" id="SSF46785">
    <property type="entry name" value="Winged helix' DNA-binding domain"/>
    <property type="match status" value="1"/>
</dbReference>
<dbReference type="Pfam" id="PF13280">
    <property type="entry name" value="WYL"/>
    <property type="match status" value="1"/>
</dbReference>
<dbReference type="Pfam" id="PF08279">
    <property type="entry name" value="HTH_11"/>
    <property type="match status" value="1"/>
</dbReference>
<dbReference type="PANTHER" id="PTHR34580">
    <property type="match status" value="1"/>
</dbReference>
<dbReference type="Gene3D" id="1.10.10.10">
    <property type="entry name" value="Winged helix-like DNA-binding domain superfamily/Winged helix DNA-binding domain"/>
    <property type="match status" value="1"/>
</dbReference>
<accession>A0A0R0CUG8</accession>
<evidence type="ECO:0000259" key="2">
    <source>
        <dbReference type="Pfam" id="PF13280"/>
    </source>
</evidence>
<comment type="caution">
    <text evidence="3">The sequence shown here is derived from an EMBL/GenBank/DDBJ whole genome shotgun (WGS) entry which is preliminary data.</text>
</comment>
<evidence type="ECO:0000313" key="3">
    <source>
        <dbReference type="EMBL" id="KRG72870.1"/>
    </source>
</evidence>
<evidence type="ECO:0000313" key="4">
    <source>
        <dbReference type="Proteomes" id="UP000051386"/>
    </source>
</evidence>
<feature type="domain" description="Helix-turn-helix type 11" evidence="1">
    <location>
        <begin position="6"/>
        <end position="59"/>
    </location>
</feature>
<reference evidence="3 4" key="1">
    <citation type="submission" date="2015-05" db="EMBL/GenBank/DDBJ databases">
        <title>Genome sequencing and analysis of members of genus Stenotrophomonas.</title>
        <authorList>
            <person name="Patil P.P."/>
            <person name="Midha S."/>
            <person name="Patil P.B."/>
        </authorList>
    </citation>
    <scope>NUCLEOTIDE SEQUENCE [LARGE SCALE GENOMIC DNA]</scope>
    <source>
        <strain evidence="3 4">DSM 21508</strain>
    </source>
</reference>
<evidence type="ECO:0000259" key="1">
    <source>
        <dbReference type="Pfam" id="PF08279"/>
    </source>
</evidence>
<dbReference type="InterPro" id="IPR026881">
    <property type="entry name" value="WYL_dom"/>
</dbReference>
<protein>
    <submittedName>
        <fullName evidence="3">DNA-binding protein</fullName>
    </submittedName>
</protein>
<name>A0A0R0CUG8_9GAMM</name>
<dbReference type="PANTHER" id="PTHR34580:SF3">
    <property type="entry name" value="PROTEIN PAFB"/>
    <property type="match status" value="1"/>
</dbReference>
<keyword evidence="3" id="KW-0238">DNA-binding</keyword>